<dbReference type="InterPro" id="IPR016181">
    <property type="entry name" value="Acyl_CoA_acyltransferase"/>
</dbReference>
<dbReference type="AlphaFoldDB" id="A0A4Q7ZD47"/>
<gene>
    <name evidence="1" type="ORF">EV385_0324</name>
</gene>
<dbReference type="EMBL" id="SHKY01000001">
    <property type="protein sequence ID" value="RZU48607.1"/>
    <property type="molecule type" value="Genomic_DNA"/>
</dbReference>
<dbReference type="Proteomes" id="UP000292564">
    <property type="component" value="Unassembled WGS sequence"/>
</dbReference>
<dbReference type="SUPFAM" id="SSF55729">
    <property type="entry name" value="Acyl-CoA N-acyltransferases (Nat)"/>
    <property type="match status" value="1"/>
</dbReference>
<evidence type="ECO:0000313" key="2">
    <source>
        <dbReference type="Proteomes" id="UP000292564"/>
    </source>
</evidence>
<name>A0A4Q7ZD47_9ACTN</name>
<comment type="caution">
    <text evidence="1">The sequence shown here is derived from an EMBL/GenBank/DDBJ whole genome shotgun (WGS) entry which is preliminary data.</text>
</comment>
<sequence length="181" mass="20501">MRVDVVAELPPTLLDAAWRFYHDTFDELRTRAVARHVMYRHEFDELMADKRVMKYVAGDGDAIVGLAAQTDDLHAVPLISPEYFAHRWPDRYAQRRIFYAVFVGARPGPRGMGVFVTLLREMMRPITAVAGIVTIDVCTHNEAVHALPQRVELILGRIAGAARAQRVDSQSFWCYEFPAAS</sequence>
<evidence type="ECO:0000313" key="1">
    <source>
        <dbReference type="EMBL" id="RZU48607.1"/>
    </source>
</evidence>
<keyword evidence="2" id="KW-1185">Reference proteome</keyword>
<protein>
    <recommendedName>
        <fullName evidence="3">N-acetyltransferase domain-containing protein</fullName>
    </recommendedName>
</protein>
<organism evidence="1 2">
    <name type="scientific">Krasilnikovia cinnamomea</name>
    <dbReference type="NCBI Taxonomy" id="349313"/>
    <lineage>
        <taxon>Bacteria</taxon>
        <taxon>Bacillati</taxon>
        <taxon>Actinomycetota</taxon>
        <taxon>Actinomycetes</taxon>
        <taxon>Micromonosporales</taxon>
        <taxon>Micromonosporaceae</taxon>
        <taxon>Krasilnikovia</taxon>
    </lineage>
</organism>
<dbReference type="OrthoDB" id="4546222at2"/>
<proteinExistence type="predicted"/>
<reference evidence="1 2" key="1">
    <citation type="submission" date="2019-02" db="EMBL/GenBank/DDBJ databases">
        <title>Sequencing the genomes of 1000 actinobacteria strains.</title>
        <authorList>
            <person name="Klenk H.-P."/>
        </authorList>
    </citation>
    <scope>NUCLEOTIDE SEQUENCE [LARGE SCALE GENOMIC DNA]</scope>
    <source>
        <strain evidence="1 2">DSM 45162</strain>
    </source>
</reference>
<evidence type="ECO:0008006" key="3">
    <source>
        <dbReference type="Google" id="ProtNLM"/>
    </source>
</evidence>
<accession>A0A4Q7ZD47</accession>
<dbReference type="RefSeq" id="WP_130507827.1">
    <property type="nucleotide sequence ID" value="NZ_SHKY01000001.1"/>
</dbReference>